<dbReference type="EMBL" id="NOZP01000030">
    <property type="protein sequence ID" value="OYD16992.1"/>
    <property type="molecule type" value="Genomic_DNA"/>
</dbReference>
<dbReference type="InterPro" id="IPR002931">
    <property type="entry name" value="Transglutaminase-like"/>
</dbReference>
<accession>A0A235BXP2</accession>
<organism evidence="2 3">
    <name type="scientific">candidate division WOR-3 bacterium JGI_Cruoil_03_51_56</name>
    <dbReference type="NCBI Taxonomy" id="1973747"/>
    <lineage>
        <taxon>Bacteria</taxon>
        <taxon>Bacteria division WOR-3</taxon>
    </lineage>
</organism>
<comment type="caution">
    <text evidence="2">The sequence shown here is derived from an EMBL/GenBank/DDBJ whole genome shotgun (WGS) entry which is preliminary data.</text>
</comment>
<evidence type="ECO:0000313" key="3">
    <source>
        <dbReference type="Proteomes" id="UP000215559"/>
    </source>
</evidence>
<dbReference type="PANTHER" id="PTHR33490:SF3">
    <property type="entry name" value="CONSERVED INTEGRAL MEMBRANE PROTEIN"/>
    <property type="match status" value="1"/>
</dbReference>
<reference evidence="2 3" key="1">
    <citation type="submission" date="2017-07" db="EMBL/GenBank/DDBJ databases">
        <title>Recovery of genomes from metagenomes via a dereplication, aggregation, and scoring strategy.</title>
        <authorList>
            <person name="Sieber C.M."/>
            <person name="Probst A.J."/>
            <person name="Sharrar A."/>
            <person name="Thomas B.C."/>
            <person name="Hess M."/>
            <person name="Tringe S.G."/>
            <person name="Banfield J.F."/>
        </authorList>
    </citation>
    <scope>NUCLEOTIDE SEQUENCE [LARGE SCALE GENOMIC DNA]</scope>
    <source>
        <strain evidence="2">JGI_Cruoil_03_51_56</strain>
    </source>
</reference>
<protein>
    <recommendedName>
        <fullName evidence="1">Transglutaminase-like domain-containing protein</fullName>
    </recommendedName>
</protein>
<gene>
    <name evidence="2" type="ORF">CH330_01220</name>
</gene>
<dbReference type="SUPFAM" id="SSF54001">
    <property type="entry name" value="Cysteine proteinases"/>
    <property type="match status" value="1"/>
</dbReference>
<dbReference type="AlphaFoldDB" id="A0A235BXP2"/>
<dbReference type="Gene3D" id="3.10.620.30">
    <property type="match status" value="1"/>
</dbReference>
<dbReference type="Proteomes" id="UP000215559">
    <property type="component" value="Unassembled WGS sequence"/>
</dbReference>
<dbReference type="SMART" id="SM00460">
    <property type="entry name" value="TGc"/>
    <property type="match status" value="1"/>
</dbReference>
<evidence type="ECO:0000313" key="2">
    <source>
        <dbReference type="EMBL" id="OYD16992.1"/>
    </source>
</evidence>
<proteinExistence type="predicted"/>
<dbReference type="Pfam" id="PF01841">
    <property type="entry name" value="Transglut_core"/>
    <property type="match status" value="1"/>
</dbReference>
<sequence>MHRVKGRLTSGQDMATLLVMKYLRLSLILAAFLFVVRCGGPRTASSVPKTGESWLATYLGDKKIGYSVSRYNKYPDGYRFDNLMQIEVVTAGKTQRIRSRSVVTTWPDLTLQSLKFKFVSQNRKLMVTGTVHGSELRLVPEGDKPRVVHLEGPVYPMAAIGQLVIGRKPAAGSTYRFTVFDATVMSVMPVEVAVQGYEKLTIDGKTYDALKLQTRMAKLEMTTWIDKNGMILAEKSPPKMRSERTSPKLAIATETGEAKFDLLKMFRIKVDTVIPNAASVRYVKVEISGIKPADFNFAGDNQVVLSKQPLVVKISVPDIPDTVMPLPVKTQKRFLRPTLSIQCDNSAIKTKAHGVLGEPKDAVKAAHELVSWVFTVLKKEPTASFPTALDVLKHMEGDCNEHAVFFAALARAVGIPTKVVVGLVYVNGAFYYHAWNEVFLDKWIPVDATFGEFPASALHMKLGEGELSEQAQILTVVGEIGIKIVEFKSD</sequence>
<dbReference type="PANTHER" id="PTHR33490">
    <property type="entry name" value="BLR5614 PROTEIN-RELATED"/>
    <property type="match status" value="1"/>
</dbReference>
<evidence type="ECO:0000259" key="1">
    <source>
        <dbReference type="SMART" id="SM00460"/>
    </source>
</evidence>
<feature type="domain" description="Transglutaminase-like" evidence="1">
    <location>
        <begin position="391"/>
        <end position="450"/>
    </location>
</feature>
<dbReference type="InterPro" id="IPR038765">
    <property type="entry name" value="Papain-like_cys_pep_sf"/>
</dbReference>
<name>A0A235BXP2_UNCW3</name>